<sequence length="442" mass="50271">MKYPDSNSEEADPQSNAYPSSSTPPVASHAVGESSRQQQQLPQWNVNNPYVPQYPQYPQYGQHHAQGYVDYVQQQHQYWAAYRHYYGGNMYQQQYGGNAYQQQYVGNAYQQQNSPLAPFTPNMVDRFESVGQDGSYPPTTPQVYEHPQYLPGEPIPTQVQAPTTLPLHPKKGSRNESKEEKQKKAVGPPADNPASVKSHKDKKIMLPGPTPTASYLAQAAEEPFVIDPPDRVLVILDLNGTLIFRPNPRQNATRMIARPFLKQFLRYLFSNFSVMIWSSAKPENVKVLVDNVLDDDLRAMLVACLARDSFNLLPQHYGKNVQVYKDLNIIWNNMQIQSQIPDHEYGKQFGQHNTVLIDDTIIKASAQPHNLLLIPEFAGTAADMKGDILREVAGYLEVLKMQWDVSKFMRKQPFEANGRWQYDWEDDLAEGGDLKQKISLTD</sequence>
<feature type="domain" description="FCP1 homology" evidence="3">
    <location>
        <begin position="227"/>
        <end position="399"/>
    </location>
</feature>
<keyword evidence="1" id="KW-0653">Protein transport</keyword>
<comment type="subunit">
    <text evidence="1">Component of the TIM23 complex.</text>
</comment>
<keyword evidence="1" id="KW-0813">Transport</keyword>
<protein>
    <recommendedName>
        <fullName evidence="1">Mitochondrial import inner membrane translocase subunit TIM50</fullName>
    </recommendedName>
</protein>
<dbReference type="InterPro" id="IPR036412">
    <property type="entry name" value="HAD-like_sf"/>
</dbReference>
<reference evidence="4" key="1">
    <citation type="journal article" date="2020" name="Stud. Mycol.">
        <title>101 Dothideomycetes genomes: a test case for predicting lifestyles and emergence of pathogens.</title>
        <authorList>
            <person name="Haridas S."/>
            <person name="Albert R."/>
            <person name="Binder M."/>
            <person name="Bloem J."/>
            <person name="Labutti K."/>
            <person name="Salamov A."/>
            <person name="Andreopoulos B."/>
            <person name="Baker S."/>
            <person name="Barry K."/>
            <person name="Bills G."/>
            <person name="Bluhm B."/>
            <person name="Cannon C."/>
            <person name="Castanera R."/>
            <person name="Culley D."/>
            <person name="Daum C."/>
            <person name="Ezra D."/>
            <person name="Gonzalez J."/>
            <person name="Henrissat B."/>
            <person name="Kuo A."/>
            <person name="Liang C."/>
            <person name="Lipzen A."/>
            <person name="Lutzoni F."/>
            <person name="Magnuson J."/>
            <person name="Mondo S."/>
            <person name="Nolan M."/>
            <person name="Ohm R."/>
            <person name="Pangilinan J."/>
            <person name="Park H.-J."/>
            <person name="Ramirez L."/>
            <person name="Alfaro M."/>
            <person name="Sun H."/>
            <person name="Tritt A."/>
            <person name="Yoshinaga Y."/>
            <person name="Zwiers L.-H."/>
            <person name="Turgeon B."/>
            <person name="Goodwin S."/>
            <person name="Spatafora J."/>
            <person name="Crous P."/>
            <person name="Grigoriev I."/>
        </authorList>
    </citation>
    <scope>NUCLEOTIDE SEQUENCE</scope>
    <source>
        <strain evidence="4">CBS 279.74</strain>
    </source>
</reference>
<dbReference type="EMBL" id="MU005768">
    <property type="protein sequence ID" value="KAF2711103.1"/>
    <property type="molecule type" value="Genomic_DNA"/>
</dbReference>
<dbReference type="PANTHER" id="PTHR12210">
    <property type="entry name" value="DULLARD PROTEIN PHOSPHATASE"/>
    <property type="match status" value="1"/>
</dbReference>
<dbReference type="InterPro" id="IPR023214">
    <property type="entry name" value="HAD_sf"/>
</dbReference>
<dbReference type="PROSITE" id="PS50969">
    <property type="entry name" value="FCP1"/>
    <property type="match status" value="1"/>
</dbReference>
<proteinExistence type="inferred from homology"/>
<dbReference type="Proteomes" id="UP000799428">
    <property type="component" value="Unassembled WGS sequence"/>
</dbReference>
<dbReference type="InterPro" id="IPR050365">
    <property type="entry name" value="TIM50"/>
</dbReference>
<comment type="subcellular location">
    <subcellularLocation>
        <location evidence="1">Mitochondrion inner membrane</location>
        <topology evidence="1">Single-pass membrane protein</topology>
    </subcellularLocation>
</comment>
<feature type="region of interest" description="Disordered" evidence="2">
    <location>
        <begin position="1"/>
        <end position="40"/>
    </location>
</feature>
<keyword evidence="1" id="KW-0496">Mitochondrion</keyword>
<dbReference type="SUPFAM" id="SSF56784">
    <property type="entry name" value="HAD-like"/>
    <property type="match status" value="1"/>
</dbReference>
<feature type="compositionally biased region" description="Basic and acidic residues" evidence="2">
    <location>
        <begin position="173"/>
        <end position="183"/>
    </location>
</feature>
<dbReference type="OrthoDB" id="1711508at2759"/>
<keyword evidence="1" id="KW-0811">Translocation</keyword>
<gene>
    <name evidence="4" type="ORF">K504DRAFT_429678</name>
</gene>
<name>A0A6G1KEP6_9PLEO</name>
<dbReference type="Gene3D" id="3.40.50.1000">
    <property type="entry name" value="HAD superfamily/HAD-like"/>
    <property type="match status" value="1"/>
</dbReference>
<keyword evidence="1" id="KW-0809">Transit peptide</keyword>
<feature type="compositionally biased region" description="Polar residues" evidence="2">
    <location>
        <begin position="13"/>
        <end position="25"/>
    </location>
</feature>
<dbReference type="GO" id="GO:0005744">
    <property type="term" value="C:TIM23 mitochondrial import inner membrane translocase complex"/>
    <property type="evidence" value="ECO:0007669"/>
    <property type="project" value="UniProtKB-UniRule"/>
</dbReference>
<dbReference type="GO" id="GO:0015031">
    <property type="term" value="P:protein transport"/>
    <property type="evidence" value="ECO:0007669"/>
    <property type="project" value="UniProtKB-KW"/>
</dbReference>
<dbReference type="AlphaFoldDB" id="A0A6G1KEP6"/>
<accession>A0A6G1KEP6</accession>
<dbReference type="InterPro" id="IPR004274">
    <property type="entry name" value="FCP1_dom"/>
</dbReference>
<comment type="similarity">
    <text evidence="1">Belongs to the TIM50 family.</text>
</comment>
<organism evidence="4 5">
    <name type="scientific">Pleomassaria siparia CBS 279.74</name>
    <dbReference type="NCBI Taxonomy" id="1314801"/>
    <lineage>
        <taxon>Eukaryota</taxon>
        <taxon>Fungi</taxon>
        <taxon>Dikarya</taxon>
        <taxon>Ascomycota</taxon>
        <taxon>Pezizomycotina</taxon>
        <taxon>Dothideomycetes</taxon>
        <taxon>Pleosporomycetidae</taxon>
        <taxon>Pleosporales</taxon>
        <taxon>Pleomassariaceae</taxon>
        <taxon>Pleomassaria</taxon>
    </lineage>
</organism>
<keyword evidence="5" id="KW-1185">Reference proteome</keyword>
<evidence type="ECO:0000313" key="5">
    <source>
        <dbReference type="Proteomes" id="UP000799428"/>
    </source>
</evidence>
<evidence type="ECO:0000256" key="2">
    <source>
        <dbReference type="SAM" id="MobiDB-lite"/>
    </source>
</evidence>
<feature type="region of interest" description="Disordered" evidence="2">
    <location>
        <begin position="129"/>
        <end position="204"/>
    </location>
</feature>
<dbReference type="SMART" id="SM00577">
    <property type="entry name" value="CPDc"/>
    <property type="match status" value="1"/>
</dbReference>
<comment type="function">
    <text evidence="1">Essential component of the TIM23 complex, a complex that mediates the translocation of transit peptide-containing proteins across the mitochondrial inner membrane.</text>
</comment>
<evidence type="ECO:0000256" key="1">
    <source>
        <dbReference type="RuleBase" id="RU365079"/>
    </source>
</evidence>
<evidence type="ECO:0000259" key="3">
    <source>
        <dbReference type="PROSITE" id="PS50969"/>
    </source>
</evidence>
<dbReference type="Pfam" id="PF03031">
    <property type="entry name" value="NIF"/>
    <property type="match status" value="1"/>
</dbReference>
<evidence type="ECO:0000313" key="4">
    <source>
        <dbReference type="EMBL" id="KAF2711103.1"/>
    </source>
</evidence>